<feature type="chain" id="PRO_5046024888" evidence="1">
    <location>
        <begin position="30"/>
        <end position="275"/>
    </location>
</feature>
<dbReference type="EMBL" id="JAAAIM010001109">
    <property type="protein sequence ID" value="KAG0282191.1"/>
    <property type="molecule type" value="Genomic_DNA"/>
</dbReference>
<feature type="signal peptide" evidence="1">
    <location>
        <begin position="1"/>
        <end position="29"/>
    </location>
</feature>
<comment type="caution">
    <text evidence="2">The sequence shown here is derived from an EMBL/GenBank/DDBJ whole genome shotgun (WGS) entry which is preliminary data.</text>
</comment>
<accession>A0ABQ7JNG6</accession>
<proteinExistence type="predicted"/>
<reference evidence="2 3" key="1">
    <citation type="journal article" date="2020" name="Fungal Divers.">
        <title>Resolving the Mortierellaceae phylogeny through synthesis of multi-gene phylogenetics and phylogenomics.</title>
        <authorList>
            <person name="Vandepol N."/>
            <person name="Liber J."/>
            <person name="Desiro A."/>
            <person name="Na H."/>
            <person name="Kennedy M."/>
            <person name="Barry K."/>
            <person name="Grigoriev I.V."/>
            <person name="Miller A.N."/>
            <person name="O'Donnell K."/>
            <person name="Stajich J.E."/>
            <person name="Bonito G."/>
        </authorList>
    </citation>
    <scope>NUCLEOTIDE SEQUENCE [LARGE SCALE GENOMIC DNA]</scope>
    <source>
        <strain evidence="2 3">AD045</strain>
    </source>
</reference>
<evidence type="ECO:0000313" key="3">
    <source>
        <dbReference type="Proteomes" id="UP001194696"/>
    </source>
</evidence>
<keyword evidence="3" id="KW-1185">Reference proteome</keyword>
<name>A0ABQ7JNG6_9FUNG</name>
<dbReference type="Proteomes" id="UP001194696">
    <property type="component" value="Unassembled WGS sequence"/>
</dbReference>
<gene>
    <name evidence="2" type="ORF">BGZ96_000750</name>
</gene>
<evidence type="ECO:0000313" key="2">
    <source>
        <dbReference type="EMBL" id="KAG0282191.1"/>
    </source>
</evidence>
<sequence>MKATLTTPTFLLLSLLALVAITPTTVVHAGPYTLTTPTAATRWTAGQPGAITLLSTDQAKADTKPTDRLLTITLRLGKGGLLGGSTQVAVIRDGVQLLVPFKGTENQVKLDVNNWIVPAGTAAGDKYFVQMVRAKDGFLDFPGKVDSAYFQIVAAPVTPPVTPPPPGNTTAPTLPTPTNATTIPLPTLTPTTTLPSPTPTLPAGQTCADIQAQCVAKNLTFIDSNSTAICHCGPLLIMPVVIGNGAFGGYGGSSMLAVGVGLVMSILMSSTTTLL</sequence>
<organism evidence="2 3">
    <name type="scientific">Linnemannia gamsii</name>
    <dbReference type="NCBI Taxonomy" id="64522"/>
    <lineage>
        <taxon>Eukaryota</taxon>
        <taxon>Fungi</taxon>
        <taxon>Fungi incertae sedis</taxon>
        <taxon>Mucoromycota</taxon>
        <taxon>Mortierellomycotina</taxon>
        <taxon>Mortierellomycetes</taxon>
        <taxon>Mortierellales</taxon>
        <taxon>Mortierellaceae</taxon>
        <taxon>Linnemannia</taxon>
    </lineage>
</organism>
<keyword evidence="1" id="KW-0732">Signal</keyword>
<evidence type="ECO:0000256" key="1">
    <source>
        <dbReference type="SAM" id="SignalP"/>
    </source>
</evidence>
<protein>
    <submittedName>
        <fullName evidence="2">Uncharacterized protein</fullName>
    </submittedName>
</protein>